<reference evidence="1" key="1">
    <citation type="submission" date="2020-08" db="EMBL/GenBank/DDBJ databases">
        <title>Genome sequencing and assembly of the red palm weevil Rhynchophorus ferrugineus.</title>
        <authorList>
            <person name="Dias G.B."/>
            <person name="Bergman C.M."/>
            <person name="Manee M."/>
        </authorList>
    </citation>
    <scope>NUCLEOTIDE SEQUENCE</scope>
    <source>
        <strain evidence="1">AA-2017</strain>
        <tissue evidence="1">Whole larva</tissue>
    </source>
</reference>
<comment type="caution">
    <text evidence="1">The sequence shown here is derived from an EMBL/GenBank/DDBJ whole genome shotgun (WGS) entry which is preliminary data.</text>
</comment>
<dbReference type="Proteomes" id="UP000625711">
    <property type="component" value="Unassembled WGS sequence"/>
</dbReference>
<dbReference type="AlphaFoldDB" id="A0A834MF25"/>
<evidence type="ECO:0000313" key="1">
    <source>
        <dbReference type="EMBL" id="KAF7281263.1"/>
    </source>
</evidence>
<name>A0A834MF25_RHYFE</name>
<accession>A0A834MF25</accession>
<protein>
    <submittedName>
        <fullName evidence="1">Uncharacterized protein</fullName>
    </submittedName>
</protein>
<keyword evidence="2" id="KW-1185">Reference proteome</keyword>
<sequence>MEARRPGFINSPPKLQINLNSEPCVFDDRRQLFRNKLTPCPTDQGSGPTVGTAATVVRIGTVTKQGYNGCILTRNAKSCFRDTIHKLLRFVADLSIKSHEKFPELLLGTEIGAVWEKQNQRVPGYVEFN</sequence>
<proteinExistence type="predicted"/>
<evidence type="ECO:0000313" key="2">
    <source>
        <dbReference type="Proteomes" id="UP000625711"/>
    </source>
</evidence>
<dbReference type="EMBL" id="JAACXV010000249">
    <property type="protein sequence ID" value="KAF7281263.1"/>
    <property type="molecule type" value="Genomic_DNA"/>
</dbReference>
<organism evidence="1 2">
    <name type="scientific">Rhynchophorus ferrugineus</name>
    <name type="common">Red palm weevil</name>
    <name type="synonym">Curculio ferrugineus</name>
    <dbReference type="NCBI Taxonomy" id="354439"/>
    <lineage>
        <taxon>Eukaryota</taxon>
        <taxon>Metazoa</taxon>
        <taxon>Ecdysozoa</taxon>
        <taxon>Arthropoda</taxon>
        <taxon>Hexapoda</taxon>
        <taxon>Insecta</taxon>
        <taxon>Pterygota</taxon>
        <taxon>Neoptera</taxon>
        <taxon>Endopterygota</taxon>
        <taxon>Coleoptera</taxon>
        <taxon>Polyphaga</taxon>
        <taxon>Cucujiformia</taxon>
        <taxon>Curculionidae</taxon>
        <taxon>Dryophthorinae</taxon>
        <taxon>Rhynchophorus</taxon>
    </lineage>
</organism>
<gene>
    <name evidence="1" type="ORF">GWI33_004967</name>
</gene>